<name>A0AA88ECW6_FICCA</name>
<evidence type="ECO:0000313" key="3">
    <source>
        <dbReference type="Proteomes" id="UP001187192"/>
    </source>
</evidence>
<feature type="region of interest" description="Disordered" evidence="1">
    <location>
        <begin position="99"/>
        <end position="128"/>
    </location>
</feature>
<organism evidence="2 3">
    <name type="scientific">Ficus carica</name>
    <name type="common">Common fig</name>
    <dbReference type="NCBI Taxonomy" id="3494"/>
    <lineage>
        <taxon>Eukaryota</taxon>
        <taxon>Viridiplantae</taxon>
        <taxon>Streptophyta</taxon>
        <taxon>Embryophyta</taxon>
        <taxon>Tracheophyta</taxon>
        <taxon>Spermatophyta</taxon>
        <taxon>Magnoliopsida</taxon>
        <taxon>eudicotyledons</taxon>
        <taxon>Gunneridae</taxon>
        <taxon>Pentapetalae</taxon>
        <taxon>rosids</taxon>
        <taxon>fabids</taxon>
        <taxon>Rosales</taxon>
        <taxon>Moraceae</taxon>
        <taxon>Ficeae</taxon>
        <taxon>Ficus</taxon>
    </lineage>
</organism>
<accession>A0AA88ECW6</accession>
<comment type="caution">
    <text evidence="2">The sequence shown here is derived from an EMBL/GenBank/DDBJ whole genome shotgun (WGS) entry which is preliminary data.</text>
</comment>
<dbReference type="AlphaFoldDB" id="A0AA88ECW6"/>
<gene>
    <name evidence="2" type="ORF">TIFTF001_055210</name>
</gene>
<dbReference type="Proteomes" id="UP001187192">
    <property type="component" value="Unassembled WGS sequence"/>
</dbReference>
<evidence type="ECO:0000256" key="1">
    <source>
        <dbReference type="SAM" id="MobiDB-lite"/>
    </source>
</evidence>
<reference evidence="2" key="1">
    <citation type="submission" date="2023-07" db="EMBL/GenBank/DDBJ databases">
        <title>draft genome sequence of fig (Ficus carica).</title>
        <authorList>
            <person name="Takahashi T."/>
            <person name="Nishimura K."/>
        </authorList>
    </citation>
    <scope>NUCLEOTIDE SEQUENCE</scope>
</reference>
<proteinExistence type="predicted"/>
<feature type="region of interest" description="Disordered" evidence="1">
    <location>
        <begin position="144"/>
        <end position="163"/>
    </location>
</feature>
<dbReference type="EMBL" id="BTGU01016696">
    <property type="protein sequence ID" value="GMN72083.1"/>
    <property type="molecule type" value="Genomic_DNA"/>
</dbReference>
<keyword evidence="3" id="KW-1185">Reference proteome</keyword>
<evidence type="ECO:0000313" key="2">
    <source>
        <dbReference type="EMBL" id="GMN72083.1"/>
    </source>
</evidence>
<protein>
    <submittedName>
        <fullName evidence="2">Uncharacterized protein</fullName>
    </submittedName>
</protein>
<sequence>MVAEWHVRWAVGRIGLAKGGNHGPVWCTTTTGRRNKAMWPGQRGVARWPRAAATWATNVGRDDPLRSGTTMGGELADQQGGTWATRFGLEFGRVKQPRWPMTGADRWSHGHKNRNRGRPSQGPLVGAAMPRMGRVLGPVVANVASSGQSGTPSKGRCCEREWA</sequence>